<sequence>MNFPDLQQGTWRSTRPYIVTLVDGDRIPAYPVLGLIKDDRFHYGQACKDRMWMVTDYLISNPLIRELGQTRILAKESVSSWEEISQIQPANTGR</sequence>
<gene>
    <name evidence="1" type="ORF">LCGC14_0170920</name>
</gene>
<dbReference type="AlphaFoldDB" id="A0A0F9V8V0"/>
<protein>
    <submittedName>
        <fullName evidence="1">Uncharacterized protein</fullName>
    </submittedName>
</protein>
<evidence type="ECO:0000313" key="1">
    <source>
        <dbReference type="EMBL" id="KKN96162.1"/>
    </source>
</evidence>
<comment type="caution">
    <text evidence="1">The sequence shown here is derived from an EMBL/GenBank/DDBJ whole genome shotgun (WGS) entry which is preliminary data.</text>
</comment>
<organism evidence="1">
    <name type="scientific">marine sediment metagenome</name>
    <dbReference type="NCBI Taxonomy" id="412755"/>
    <lineage>
        <taxon>unclassified sequences</taxon>
        <taxon>metagenomes</taxon>
        <taxon>ecological metagenomes</taxon>
    </lineage>
</organism>
<reference evidence="1" key="1">
    <citation type="journal article" date="2015" name="Nature">
        <title>Complex archaea that bridge the gap between prokaryotes and eukaryotes.</title>
        <authorList>
            <person name="Spang A."/>
            <person name="Saw J.H."/>
            <person name="Jorgensen S.L."/>
            <person name="Zaremba-Niedzwiedzka K."/>
            <person name="Martijn J."/>
            <person name="Lind A.E."/>
            <person name="van Eijk R."/>
            <person name="Schleper C."/>
            <person name="Guy L."/>
            <person name="Ettema T.J."/>
        </authorList>
    </citation>
    <scope>NUCLEOTIDE SEQUENCE</scope>
</reference>
<proteinExistence type="predicted"/>
<accession>A0A0F9V8V0</accession>
<dbReference type="EMBL" id="LAZR01000066">
    <property type="protein sequence ID" value="KKN96162.1"/>
    <property type="molecule type" value="Genomic_DNA"/>
</dbReference>
<name>A0A0F9V8V0_9ZZZZ</name>